<name>A0A9W9ZU58_9CNID</name>
<keyword evidence="5" id="KW-0456">Lyase</keyword>
<evidence type="ECO:0000256" key="6">
    <source>
        <dbReference type="ARBA" id="ARBA00041766"/>
    </source>
</evidence>
<evidence type="ECO:0000256" key="7">
    <source>
        <dbReference type="ARBA" id="ARBA00042605"/>
    </source>
</evidence>
<comment type="caution">
    <text evidence="10">The sequence shown here is derived from an EMBL/GenBank/DDBJ whole genome shotgun (WGS) entry which is preliminary data.</text>
</comment>
<organism evidence="10 11">
    <name type="scientific">Desmophyllum pertusum</name>
    <dbReference type="NCBI Taxonomy" id="174260"/>
    <lineage>
        <taxon>Eukaryota</taxon>
        <taxon>Metazoa</taxon>
        <taxon>Cnidaria</taxon>
        <taxon>Anthozoa</taxon>
        <taxon>Hexacorallia</taxon>
        <taxon>Scleractinia</taxon>
        <taxon>Caryophylliina</taxon>
        <taxon>Caryophylliidae</taxon>
        <taxon>Desmophyllum</taxon>
    </lineage>
</organism>
<protein>
    <recommendedName>
        <fullName evidence="3">L-serine ammonia-lyase</fullName>
        <ecNumber evidence="3">4.3.1.17</ecNumber>
    </recommendedName>
    <alternativeName>
        <fullName evidence="6">L-serine deaminase</fullName>
    </alternativeName>
    <alternativeName>
        <fullName evidence="7">L-threonine dehydratase</fullName>
    </alternativeName>
</protein>
<dbReference type="PANTHER" id="PTHR48078:SF2">
    <property type="entry name" value="CATABOLIC L-SERINE_THREONINE DEHYDRATASE"/>
    <property type="match status" value="1"/>
</dbReference>
<dbReference type="GO" id="GO:0004794">
    <property type="term" value="F:threonine deaminase activity"/>
    <property type="evidence" value="ECO:0007669"/>
    <property type="project" value="TreeGrafter"/>
</dbReference>
<dbReference type="EC" id="4.3.1.17" evidence="3"/>
<evidence type="ECO:0000256" key="3">
    <source>
        <dbReference type="ARBA" id="ARBA00012093"/>
    </source>
</evidence>
<dbReference type="EMBL" id="MU825874">
    <property type="protein sequence ID" value="KAJ7387158.1"/>
    <property type="molecule type" value="Genomic_DNA"/>
</dbReference>
<evidence type="ECO:0000256" key="2">
    <source>
        <dbReference type="ARBA" id="ARBA00010869"/>
    </source>
</evidence>
<dbReference type="GO" id="GO:0006567">
    <property type="term" value="P:L-threonine catabolic process"/>
    <property type="evidence" value="ECO:0007669"/>
    <property type="project" value="TreeGrafter"/>
</dbReference>
<feature type="domain" description="Tryptophan synthase beta chain-like PALP" evidence="9">
    <location>
        <begin position="67"/>
        <end position="234"/>
    </location>
</feature>
<dbReference type="AlphaFoldDB" id="A0A9W9ZU58"/>
<keyword evidence="11" id="KW-1185">Reference proteome</keyword>
<evidence type="ECO:0000256" key="5">
    <source>
        <dbReference type="ARBA" id="ARBA00023239"/>
    </source>
</evidence>
<comment type="cofactor">
    <cofactor evidence="1">
        <name>pyridoxal 5'-phosphate</name>
        <dbReference type="ChEBI" id="CHEBI:597326"/>
    </cofactor>
</comment>
<gene>
    <name evidence="10" type="ORF">OS493_004124</name>
</gene>
<evidence type="ECO:0000256" key="8">
    <source>
        <dbReference type="ARBA" id="ARBA00049406"/>
    </source>
</evidence>
<evidence type="ECO:0000256" key="4">
    <source>
        <dbReference type="ARBA" id="ARBA00022898"/>
    </source>
</evidence>
<dbReference type="Proteomes" id="UP001163046">
    <property type="component" value="Unassembled WGS sequence"/>
</dbReference>
<dbReference type="InterPro" id="IPR001926">
    <property type="entry name" value="TrpB-like_PALP"/>
</dbReference>
<reference evidence="10" key="1">
    <citation type="submission" date="2023-01" db="EMBL/GenBank/DDBJ databases">
        <title>Genome assembly of the deep-sea coral Lophelia pertusa.</title>
        <authorList>
            <person name="Herrera S."/>
            <person name="Cordes E."/>
        </authorList>
    </citation>
    <scope>NUCLEOTIDE SEQUENCE</scope>
    <source>
        <strain evidence="10">USNM1676648</strain>
        <tissue evidence="10">Polyp</tissue>
    </source>
</reference>
<dbReference type="GO" id="GO:0003941">
    <property type="term" value="F:L-serine ammonia-lyase activity"/>
    <property type="evidence" value="ECO:0007669"/>
    <property type="project" value="UniProtKB-EC"/>
</dbReference>
<evidence type="ECO:0000259" key="9">
    <source>
        <dbReference type="Pfam" id="PF00291"/>
    </source>
</evidence>
<evidence type="ECO:0000313" key="11">
    <source>
        <dbReference type="Proteomes" id="UP001163046"/>
    </source>
</evidence>
<dbReference type="PANTHER" id="PTHR48078">
    <property type="entry name" value="THREONINE DEHYDRATASE, MITOCHONDRIAL-RELATED"/>
    <property type="match status" value="1"/>
</dbReference>
<dbReference type="InterPro" id="IPR050147">
    <property type="entry name" value="Ser/Thr_Dehydratase"/>
</dbReference>
<evidence type="ECO:0000313" key="10">
    <source>
        <dbReference type="EMBL" id="KAJ7387158.1"/>
    </source>
</evidence>
<comment type="similarity">
    <text evidence="2">Belongs to the serine/threonine dehydratase family.</text>
</comment>
<sequence>MEPLHIKTPVLESHAMTKTDGISCLLETGERPASVFLQDSRSWQFVPKDLSWSGEGEILLFHATLSGVWAWDDADARALTLAKQPGYAYIPPFNHPDIWEGVATVIHESAEQLPEKPGMVVVSVGGGGLLSGVLQGMHDVGWTDVPLVAMETKGADSFDAAVQAGKLVTLDAITSVATCLGARTVAAKALEWTKNHKVINHVCSDKEAVLACQRFADDHRMLVEPACGAALACVYERQFQSVAGTGKARGSQIRSCYRLRRKFSVIKSNERMERKTWAQLKLGETSHPENPRGACRIRRVIFGDNRS</sequence>
<comment type="catalytic activity">
    <reaction evidence="8">
        <text>L-serine = pyruvate + NH4(+)</text>
        <dbReference type="Rhea" id="RHEA:19169"/>
        <dbReference type="ChEBI" id="CHEBI:15361"/>
        <dbReference type="ChEBI" id="CHEBI:28938"/>
        <dbReference type="ChEBI" id="CHEBI:33384"/>
        <dbReference type="EC" id="4.3.1.17"/>
    </reaction>
</comment>
<evidence type="ECO:0000256" key="1">
    <source>
        <dbReference type="ARBA" id="ARBA00001933"/>
    </source>
</evidence>
<dbReference type="Pfam" id="PF00291">
    <property type="entry name" value="PALP"/>
    <property type="match status" value="1"/>
</dbReference>
<keyword evidence="4" id="KW-0663">Pyridoxal phosphate</keyword>
<dbReference type="Gene3D" id="3.40.50.1100">
    <property type="match status" value="1"/>
</dbReference>
<dbReference type="GO" id="GO:0009097">
    <property type="term" value="P:isoleucine biosynthetic process"/>
    <property type="evidence" value="ECO:0007669"/>
    <property type="project" value="TreeGrafter"/>
</dbReference>
<proteinExistence type="inferred from homology"/>
<dbReference type="GO" id="GO:0006565">
    <property type="term" value="P:L-serine catabolic process"/>
    <property type="evidence" value="ECO:0007669"/>
    <property type="project" value="TreeGrafter"/>
</dbReference>
<dbReference type="OrthoDB" id="7773036at2759"/>
<accession>A0A9W9ZU58</accession>
<dbReference type="SUPFAM" id="SSF53686">
    <property type="entry name" value="Tryptophan synthase beta subunit-like PLP-dependent enzymes"/>
    <property type="match status" value="1"/>
</dbReference>
<dbReference type="InterPro" id="IPR036052">
    <property type="entry name" value="TrpB-like_PALP_sf"/>
</dbReference>